<evidence type="ECO:0000256" key="4">
    <source>
        <dbReference type="ARBA" id="ARBA00023163"/>
    </source>
</evidence>
<protein>
    <submittedName>
        <fullName evidence="7">Proline-rich nuclear receptor coactivator 1</fullName>
    </submittedName>
</protein>
<keyword evidence="4" id="KW-0804">Transcription</keyword>
<keyword evidence="7" id="KW-0675">Receptor</keyword>
<keyword evidence="8" id="KW-1185">Reference proteome</keyword>
<feature type="compositionally biased region" description="Basic residues" evidence="6">
    <location>
        <begin position="48"/>
        <end position="65"/>
    </location>
</feature>
<dbReference type="GO" id="GO:0016071">
    <property type="term" value="P:mRNA metabolic process"/>
    <property type="evidence" value="ECO:0007669"/>
    <property type="project" value="UniProtKB-ARBA"/>
</dbReference>
<feature type="compositionally biased region" description="Low complexity" evidence="6">
    <location>
        <begin position="77"/>
        <end position="88"/>
    </location>
</feature>
<evidence type="ECO:0000256" key="3">
    <source>
        <dbReference type="ARBA" id="ARBA00023159"/>
    </source>
</evidence>
<evidence type="ECO:0000313" key="8">
    <source>
        <dbReference type="Proteomes" id="UP000298787"/>
    </source>
</evidence>
<keyword evidence="2" id="KW-0805">Transcription regulation</keyword>
<evidence type="ECO:0000256" key="5">
    <source>
        <dbReference type="ARBA" id="ARBA00023242"/>
    </source>
</evidence>
<dbReference type="EMBL" id="CM014086">
    <property type="protein sequence ID" value="TKS75424.1"/>
    <property type="molecule type" value="Genomic_DNA"/>
</dbReference>
<sequence length="278" mass="29988">MLDGSAAHGDEANIGNVENNNNLISLISGSDGLSNAGNKARQQALLRKGGRKLRSAAPLHQHKAPKNGPNVRLSDHNNNNTQTAASANKPGHTQPGTELPGGTQTVLSLHHLKQGAKKELLKSKGGRLERGSMQPGGQPARNLPRHDQITQNVMTRSHKPKQSQTLAASHPTRKKDNSSPNKPPPLHQPPLREQKKPLHASNNVKIAVNTPPSEASLEYLKDGDKVYAGAKFSEPPSPSVLPKPPSHWVGENEPQQSDQSREQMTVHLKSLLKVPDKS</sequence>
<keyword evidence="3" id="KW-0010">Activator</keyword>
<comment type="subcellular location">
    <subcellularLocation>
        <location evidence="1">Nucleus</location>
    </subcellularLocation>
</comment>
<evidence type="ECO:0000256" key="6">
    <source>
        <dbReference type="SAM" id="MobiDB-lite"/>
    </source>
</evidence>
<dbReference type="Proteomes" id="UP000298787">
    <property type="component" value="Chromosome 9"/>
</dbReference>
<dbReference type="GO" id="GO:0005634">
    <property type="term" value="C:nucleus"/>
    <property type="evidence" value="ECO:0007669"/>
    <property type="project" value="UniProtKB-SubCell"/>
</dbReference>
<feature type="region of interest" description="Disordered" evidence="6">
    <location>
        <begin position="47"/>
        <end position="215"/>
    </location>
</feature>
<gene>
    <name evidence="7" type="ORF">D9C73_010415</name>
</gene>
<keyword evidence="5" id="KW-0539">Nucleus</keyword>
<reference evidence="7 8" key="1">
    <citation type="submission" date="2019-01" db="EMBL/GenBank/DDBJ databases">
        <title>Genome Assembly of Collichthys lucidus.</title>
        <authorList>
            <person name="Cai M."/>
            <person name="Xiao S."/>
        </authorList>
    </citation>
    <scope>NUCLEOTIDE SEQUENCE [LARGE SCALE GENOMIC DNA]</scope>
    <source>
        <strain evidence="7">JT15FE1705JMU</strain>
        <tissue evidence="7">Muscle</tissue>
    </source>
</reference>
<accession>A0A4U5UKN1</accession>
<name>A0A4U5UKN1_COLLU</name>
<dbReference type="STRING" id="240159.A0A4U5UKN1"/>
<evidence type="ECO:0000256" key="2">
    <source>
        <dbReference type="ARBA" id="ARBA00023015"/>
    </source>
</evidence>
<dbReference type="AlphaFoldDB" id="A0A4U5UKN1"/>
<dbReference type="Pfam" id="PF15365">
    <property type="entry name" value="PNRC"/>
    <property type="match status" value="1"/>
</dbReference>
<dbReference type="InterPro" id="IPR028322">
    <property type="entry name" value="PNRC-like_rgn"/>
</dbReference>
<organism evidence="7 8">
    <name type="scientific">Collichthys lucidus</name>
    <name type="common">Big head croaker</name>
    <name type="synonym">Sciaena lucida</name>
    <dbReference type="NCBI Taxonomy" id="240159"/>
    <lineage>
        <taxon>Eukaryota</taxon>
        <taxon>Metazoa</taxon>
        <taxon>Chordata</taxon>
        <taxon>Craniata</taxon>
        <taxon>Vertebrata</taxon>
        <taxon>Euteleostomi</taxon>
        <taxon>Actinopterygii</taxon>
        <taxon>Neopterygii</taxon>
        <taxon>Teleostei</taxon>
        <taxon>Neoteleostei</taxon>
        <taxon>Acanthomorphata</taxon>
        <taxon>Eupercaria</taxon>
        <taxon>Sciaenidae</taxon>
        <taxon>Collichthys</taxon>
    </lineage>
</organism>
<feature type="compositionally biased region" description="Basic and acidic residues" evidence="6">
    <location>
        <begin position="116"/>
        <end position="130"/>
    </location>
</feature>
<evidence type="ECO:0000313" key="7">
    <source>
        <dbReference type="EMBL" id="TKS75424.1"/>
    </source>
</evidence>
<proteinExistence type="predicted"/>
<dbReference type="InterPro" id="IPR026780">
    <property type="entry name" value="PNRC1/2"/>
</dbReference>
<dbReference type="PANTHER" id="PTHR15405">
    <property type="entry name" value="PROLINE-RICH NUCLEAR RECEPTOR COACTIVATOR"/>
    <property type="match status" value="1"/>
</dbReference>
<feature type="compositionally biased region" description="Pro residues" evidence="6">
    <location>
        <begin position="235"/>
        <end position="245"/>
    </location>
</feature>
<evidence type="ECO:0000256" key="1">
    <source>
        <dbReference type="ARBA" id="ARBA00004123"/>
    </source>
</evidence>
<feature type="region of interest" description="Disordered" evidence="6">
    <location>
        <begin position="228"/>
        <end position="263"/>
    </location>
</feature>